<sequence>MPGVLCDGSTIPGCFSHSYYAPRIDGPWYKRPWYSLCLLQAELPSYNYQCRSLTLFVAAALAFASTASAMTCNNHNNQVMCATTHHCVGGHVVHIPGTFAGNGHCVQACHCPNPYPTPPPSPHRREVEYIDFDDLI</sequence>
<evidence type="ECO:0000313" key="2">
    <source>
        <dbReference type="Proteomes" id="UP000567179"/>
    </source>
</evidence>
<proteinExistence type="predicted"/>
<organism evidence="1 2">
    <name type="scientific">Psilocybe cf. subviscida</name>
    <dbReference type="NCBI Taxonomy" id="2480587"/>
    <lineage>
        <taxon>Eukaryota</taxon>
        <taxon>Fungi</taxon>
        <taxon>Dikarya</taxon>
        <taxon>Basidiomycota</taxon>
        <taxon>Agaricomycotina</taxon>
        <taxon>Agaricomycetes</taxon>
        <taxon>Agaricomycetidae</taxon>
        <taxon>Agaricales</taxon>
        <taxon>Agaricineae</taxon>
        <taxon>Strophariaceae</taxon>
        <taxon>Psilocybe</taxon>
    </lineage>
</organism>
<dbReference type="Proteomes" id="UP000567179">
    <property type="component" value="Unassembled WGS sequence"/>
</dbReference>
<dbReference type="EMBL" id="JAACJJ010000028">
    <property type="protein sequence ID" value="KAF5320920.1"/>
    <property type="molecule type" value="Genomic_DNA"/>
</dbReference>
<keyword evidence="2" id="KW-1185">Reference proteome</keyword>
<dbReference type="AlphaFoldDB" id="A0A8H5F200"/>
<accession>A0A8H5F200</accession>
<comment type="caution">
    <text evidence="1">The sequence shown here is derived from an EMBL/GenBank/DDBJ whole genome shotgun (WGS) entry which is preliminary data.</text>
</comment>
<gene>
    <name evidence="1" type="ORF">D9619_000035</name>
</gene>
<protein>
    <submittedName>
        <fullName evidence="1">Uncharacterized protein</fullName>
    </submittedName>
</protein>
<evidence type="ECO:0000313" key="1">
    <source>
        <dbReference type="EMBL" id="KAF5320920.1"/>
    </source>
</evidence>
<name>A0A8H5F200_9AGAR</name>
<reference evidence="1 2" key="1">
    <citation type="journal article" date="2020" name="ISME J.">
        <title>Uncovering the hidden diversity of litter-decomposition mechanisms in mushroom-forming fungi.</title>
        <authorList>
            <person name="Floudas D."/>
            <person name="Bentzer J."/>
            <person name="Ahren D."/>
            <person name="Johansson T."/>
            <person name="Persson P."/>
            <person name="Tunlid A."/>
        </authorList>
    </citation>
    <scope>NUCLEOTIDE SEQUENCE [LARGE SCALE GENOMIC DNA]</scope>
    <source>
        <strain evidence="1 2">CBS 101986</strain>
    </source>
</reference>